<dbReference type="Gene3D" id="1.10.3730.20">
    <property type="match status" value="1"/>
</dbReference>
<evidence type="ECO:0000313" key="9">
    <source>
        <dbReference type="EMBL" id="NYJ34659.1"/>
    </source>
</evidence>
<dbReference type="GO" id="GO:0005886">
    <property type="term" value="C:plasma membrane"/>
    <property type="evidence" value="ECO:0007669"/>
    <property type="project" value="UniProtKB-SubCell"/>
</dbReference>
<evidence type="ECO:0000256" key="5">
    <source>
        <dbReference type="ARBA" id="ARBA00022989"/>
    </source>
</evidence>
<keyword evidence="2" id="KW-0813">Transport</keyword>
<organism evidence="9 10">
    <name type="scientific">Nocardiopsis aegyptia</name>
    <dbReference type="NCBI Taxonomy" id="220378"/>
    <lineage>
        <taxon>Bacteria</taxon>
        <taxon>Bacillati</taxon>
        <taxon>Actinomycetota</taxon>
        <taxon>Actinomycetes</taxon>
        <taxon>Streptosporangiales</taxon>
        <taxon>Nocardiopsidaceae</taxon>
        <taxon>Nocardiopsis</taxon>
    </lineage>
</organism>
<dbReference type="SUPFAM" id="SSF103481">
    <property type="entry name" value="Multidrug resistance efflux transporter EmrE"/>
    <property type="match status" value="1"/>
</dbReference>
<evidence type="ECO:0000256" key="6">
    <source>
        <dbReference type="ARBA" id="ARBA00023136"/>
    </source>
</evidence>
<dbReference type="InterPro" id="IPR037185">
    <property type="entry name" value="EmrE-like"/>
</dbReference>
<feature type="transmembrane region" description="Helical" evidence="8">
    <location>
        <begin position="43"/>
        <end position="61"/>
    </location>
</feature>
<sequence>MSAPQLPDWLPLPWLLLVTAAVLEVVWALALKESQGFTRPWPGALAVGAAAVSFLLLSLALRDLPVGTGYAVWVGLGAVGVALAGMTFLGESADPWRIGFLVLILVGVAGLHAAEARVPH</sequence>
<comment type="caution">
    <text evidence="9">The sequence shown here is derived from an EMBL/GenBank/DDBJ whole genome shotgun (WGS) entry which is preliminary data.</text>
</comment>
<keyword evidence="5 8" id="KW-1133">Transmembrane helix</keyword>
<dbReference type="AlphaFoldDB" id="A0A7Z0EML6"/>
<dbReference type="FunFam" id="1.10.3730.20:FF:000001">
    <property type="entry name" value="Quaternary ammonium compound resistance transporter SugE"/>
    <property type="match status" value="1"/>
</dbReference>
<dbReference type="RefSeq" id="WP_312889233.1">
    <property type="nucleotide sequence ID" value="NZ_JACCFS010000001.1"/>
</dbReference>
<keyword evidence="10" id="KW-1185">Reference proteome</keyword>
<feature type="transmembrane region" description="Helical" evidence="8">
    <location>
        <begin position="96"/>
        <end position="114"/>
    </location>
</feature>
<evidence type="ECO:0000256" key="4">
    <source>
        <dbReference type="ARBA" id="ARBA00022692"/>
    </source>
</evidence>
<evidence type="ECO:0000256" key="8">
    <source>
        <dbReference type="SAM" id="Phobius"/>
    </source>
</evidence>
<gene>
    <name evidence="9" type="ORF">HNR10_002540</name>
</gene>
<dbReference type="InterPro" id="IPR000390">
    <property type="entry name" value="Small_drug/metabolite_transptr"/>
</dbReference>
<feature type="transmembrane region" description="Helical" evidence="8">
    <location>
        <begin position="67"/>
        <end position="89"/>
    </location>
</feature>
<evidence type="ECO:0000256" key="3">
    <source>
        <dbReference type="ARBA" id="ARBA00022475"/>
    </source>
</evidence>
<evidence type="ECO:0000256" key="7">
    <source>
        <dbReference type="RuleBase" id="RU003942"/>
    </source>
</evidence>
<keyword evidence="6 8" id="KW-0472">Membrane</keyword>
<keyword evidence="4 7" id="KW-0812">Transmembrane</keyword>
<dbReference type="Proteomes" id="UP000572051">
    <property type="component" value="Unassembled WGS sequence"/>
</dbReference>
<keyword evidence="3" id="KW-1003">Cell membrane</keyword>
<proteinExistence type="inferred from homology"/>
<dbReference type="EMBL" id="JACCFS010000001">
    <property type="protein sequence ID" value="NYJ34659.1"/>
    <property type="molecule type" value="Genomic_DNA"/>
</dbReference>
<feature type="transmembrane region" description="Helical" evidence="8">
    <location>
        <begin position="12"/>
        <end position="31"/>
    </location>
</feature>
<evidence type="ECO:0000313" key="10">
    <source>
        <dbReference type="Proteomes" id="UP000572051"/>
    </source>
</evidence>
<comment type="similarity">
    <text evidence="7">Belongs to the drug/metabolite transporter (DMT) superfamily. Small multidrug resistance (SMR) (TC 2.A.7.1) family.</text>
</comment>
<dbReference type="Pfam" id="PF00893">
    <property type="entry name" value="Multi_Drug_Res"/>
    <property type="match status" value="1"/>
</dbReference>
<dbReference type="PANTHER" id="PTHR30561:SF0">
    <property type="entry name" value="GUANIDINIUM EXPORTER"/>
    <property type="match status" value="1"/>
</dbReference>
<protein>
    <submittedName>
        <fullName evidence="9">Quaternary ammonium compound-resistance protein SugE</fullName>
    </submittedName>
</protein>
<evidence type="ECO:0000256" key="1">
    <source>
        <dbReference type="ARBA" id="ARBA00004651"/>
    </source>
</evidence>
<dbReference type="GO" id="GO:0022857">
    <property type="term" value="F:transmembrane transporter activity"/>
    <property type="evidence" value="ECO:0007669"/>
    <property type="project" value="InterPro"/>
</dbReference>
<evidence type="ECO:0000256" key="2">
    <source>
        <dbReference type="ARBA" id="ARBA00022448"/>
    </source>
</evidence>
<accession>A0A7Z0EML6</accession>
<reference evidence="9 10" key="1">
    <citation type="submission" date="2020-07" db="EMBL/GenBank/DDBJ databases">
        <title>Sequencing the genomes of 1000 actinobacteria strains.</title>
        <authorList>
            <person name="Klenk H.-P."/>
        </authorList>
    </citation>
    <scope>NUCLEOTIDE SEQUENCE [LARGE SCALE GENOMIC DNA]</scope>
    <source>
        <strain evidence="9 10">DSM 44442</strain>
    </source>
</reference>
<dbReference type="PANTHER" id="PTHR30561">
    <property type="entry name" value="SMR FAMILY PROTON-DEPENDENT DRUG EFFLUX TRANSPORTER SUGE"/>
    <property type="match status" value="1"/>
</dbReference>
<dbReference type="InterPro" id="IPR045324">
    <property type="entry name" value="Small_multidrug_res"/>
</dbReference>
<name>A0A7Z0EML6_9ACTN</name>
<comment type="subcellular location">
    <subcellularLocation>
        <location evidence="1 7">Cell membrane</location>
        <topology evidence="1 7">Multi-pass membrane protein</topology>
    </subcellularLocation>
</comment>